<keyword evidence="1" id="KW-1133">Transmembrane helix</keyword>
<feature type="transmembrane region" description="Helical" evidence="1">
    <location>
        <begin position="58"/>
        <end position="79"/>
    </location>
</feature>
<feature type="transmembrane region" description="Helical" evidence="1">
    <location>
        <begin position="25"/>
        <end position="46"/>
    </location>
</feature>
<dbReference type="EMBL" id="CP013970">
    <property type="protein sequence ID" value="AXF75028.1"/>
    <property type="molecule type" value="Genomic_DNA"/>
</dbReference>
<evidence type="ECO:0000313" key="2">
    <source>
        <dbReference type="EMBL" id="AXF75028.1"/>
    </source>
</evidence>
<evidence type="ECO:0000313" key="3">
    <source>
        <dbReference type="Proteomes" id="UP000264980"/>
    </source>
</evidence>
<sequence>MVICFSLAIAQIAQSGLSSFKVIDYPALLFSSGAVFVCLTCSSVRLLSSAVFFTRTRLTAAVVPAAWLLFFMALTQPGLV</sequence>
<dbReference type="Proteomes" id="UP000264980">
    <property type="component" value="Chromosome"/>
</dbReference>
<evidence type="ECO:0000256" key="1">
    <source>
        <dbReference type="SAM" id="Phobius"/>
    </source>
</evidence>
<accession>A0A345CNL1</accession>
<name>A0A345CNL1_9GAMM</name>
<keyword evidence="1" id="KW-0812">Transmembrane</keyword>
<reference evidence="2 3" key="1">
    <citation type="submission" date="2016-01" db="EMBL/GenBank/DDBJ databases">
        <authorList>
            <person name="Oliw E.H."/>
        </authorList>
    </citation>
    <scope>NUCLEOTIDE SEQUENCE [LARGE SCALE GENOMIC DNA]</scope>
    <source>
        <strain evidence="2 3">MDcuke</strain>
    </source>
</reference>
<dbReference type="AlphaFoldDB" id="A0A345CNL1"/>
<gene>
    <name evidence="2" type="ORF">AV903_01105</name>
</gene>
<organism evidence="2 3">
    <name type="scientific">Erwinia tracheiphila</name>
    <dbReference type="NCBI Taxonomy" id="65700"/>
    <lineage>
        <taxon>Bacteria</taxon>
        <taxon>Pseudomonadati</taxon>
        <taxon>Pseudomonadota</taxon>
        <taxon>Gammaproteobacteria</taxon>
        <taxon>Enterobacterales</taxon>
        <taxon>Erwiniaceae</taxon>
        <taxon>Erwinia</taxon>
    </lineage>
</organism>
<keyword evidence="1" id="KW-0472">Membrane</keyword>
<dbReference type="RefSeq" id="WP_072052882.1">
    <property type="nucleotide sequence ID" value="NZ_CP089932.1"/>
</dbReference>
<proteinExistence type="predicted"/>
<protein>
    <submittedName>
        <fullName evidence="2">Uncharacterized protein</fullName>
    </submittedName>
</protein>